<keyword evidence="2" id="KW-0812">Transmembrane</keyword>
<dbReference type="OrthoDB" id="8206682at2"/>
<keyword evidence="2" id="KW-0472">Membrane</keyword>
<feature type="compositionally biased region" description="Low complexity" evidence="1">
    <location>
        <begin position="60"/>
        <end position="70"/>
    </location>
</feature>
<organism evidence="3 4">
    <name type="scientific">Thermomonospora echinospora</name>
    <dbReference type="NCBI Taxonomy" id="1992"/>
    <lineage>
        <taxon>Bacteria</taxon>
        <taxon>Bacillati</taxon>
        <taxon>Actinomycetota</taxon>
        <taxon>Actinomycetes</taxon>
        <taxon>Streptosporangiales</taxon>
        <taxon>Thermomonosporaceae</taxon>
        <taxon>Thermomonospora</taxon>
    </lineage>
</organism>
<proteinExistence type="predicted"/>
<dbReference type="RefSeq" id="WP_103937308.1">
    <property type="nucleotide sequence ID" value="NZ_FNVO01000003.1"/>
</dbReference>
<feature type="region of interest" description="Disordered" evidence="1">
    <location>
        <begin position="51"/>
        <end position="70"/>
    </location>
</feature>
<reference evidence="4" key="1">
    <citation type="submission" date="2016-10" db="EMBL/GenBank/DDBJ databases">
        <authorList>
            <person name="Varghese N."/>
            <person name="Submissions S."/>
        </authorList>
    </citation>
    <scope>NUCLEOTIDE SEQUENCE [LARGE SCALE GENOMIC DNA]</scope>
    <source>
        <strain evidence="4">DSM 43163</strain>
    </source>
</reference>
<sequence>MTTAGTALGALPGLHTRPEQPSWALQRLAWLPIFAAVLALTWLAAHRFERPGRRRHRRPAAGAPPGGWHS</sequence>
<dbReference type="AlphaFoldDB" id="A0A1H5XS58"/>
<evidence type="ECO:0000256" key="2">
    <source>
        <dbReference type="SAM" id="Phobius"/>
    </source>
</evidence>
<feature type="transmembrane region" description="Helical" evidence="2">
    <location>
        <begin position="28"/>
        <end position="48"/>
    </location>
</feature>
<accession>A0A1H5XS58</accession>
<evidence type="ECO:0000313" key="4">
    <source>
        <dbReference type="Proteomes" id="UP000236723"/>
    </source>
</evidence>
<gene>
    <name evidence="3" type="ORF">SAMN04489712_103387</name>
</gene>
<dbReference type="Proteomes" id="UP000236723">
    <property type="component" value="Unassembled WGS sequence"/>
</dbReference>
<evidence type="ECO:0000313" key="3">
    <source>
        <dbReference type="EMBL" id="SEG14619.1"/>
    </source>
</evidence>
<name>A0A1H5XS58_9ACTN</name>
<keyword evidence="4" id="KW-1185">Reference proteome</keyword>
<keyword evidence="2" id="KW-1133">Transmembrane helix</keyword>
<protein>
    <submittedName>
        <fullName evidence="3">Uncharacterized protein</fullName>
    </submittedName>
</protein>
<dbReference type="EMBL" id="FNVO01000003">
    <property type="protein sequence ID" value="SEG14619.1"/>
    <property type="molecule type" value="Genomic_DNA"/>
</dbReference>
<evidence type="ECO:0000256" key="1">
    <source>
        <dbReference type="SAM" id="MobiDB-lite"/>
    </source>
</evidence>